<dbReference type="CDD" id="cd07560">
    <property type="entry name" value="Peptidase_S41_CPP"/>
    <property type="match status" value="1"/>
</dbReference>
<dbReference type="GO" id="GO:0008236">
    <property type="term" value="F:serine-type peptidase activity"/>
    <property type="evidence" value="ECO:0007669"/>
    <property type="project" value="UniProtKB-KW"/>
</dbReference>
<proteinExistence type="inferred from homology"/>
<feature type="transmembrane region" description="Helical" evidence="6">
    <location>
        <begin position="24"/>
        <end position="42"/>
    </location>
</feature>
<dbReference type="GO" id="GO:0004175">
    <property type="term" value="F:endopeptidase activity"/>
    <property type="evidence" value="ECO:0007669"/>
    <property type="project" value="TreeGrafter"/>
</dbReference>
<comment type="caution">
    <text evidence="8">The sequence shown here is derived from an EMBL/GenBank/DDBJ whole genome shotgun (WGS) entry which is preliminary data.</text>
</comment>
<dbReference type="PROSITE" id="PS50106">
    <property type="entry name" value="PDZ"/>
    <property type="match status" value="1"/>
</dbReference>
<dbReference type="SMART" id="SM00245">
    <property type="entry name" value="TSPc"/>
    <property type="match status" value="1"/>
</dbReference>
<name>A0A2M7VE15_9BACT</name>
<keyword evidence="6" id="KW-0472">Membrane</keyword>
<dbReference type="AlphaFoldDB" id="A0A2M7VE15"/>
<dbReference type="GO" id="GO:0030288">
    <property type="term" value="C:outer membrane-bounded periplasmic space"/>
    <property type="evidence" value="ECO:0007669"/>
    <property type="project" value="TreeGrafter"/>
</dbReference>
<keyword evidence="2 5" id="KW-0645">Protease</keyword>
<evidence type="ECO:0000256" key="4">
    <source>
        <dbReference type="ARBA" id="ARBA00022825"/>
    </source>
</evidence>
<dbReference type="Pfam" id="PF00595">
    <property type="entry name" value="PDZ"/>
    <property type="match status" value="1"/>
</dbReference>
<dbReference type="InterPro" id="IPR036034">
    <property type="entry name" value="PDZ_sf"/>
</dbReference>
<dbReference type="SMART" id="SM00228">
    <property type="entry name" value="PDZ"/>
    <property type="match status" value="1"/>
</dbReference>
<dbReference type="Pfam" id="PF03572">
    <property type="entry name" value="Peptidase_S41"/>
    <property type="match status" value="1"/>
</dbReference>
<accession>A0A2M7VE15</accession>
<feature type="domain" description="PDZ" evidence="7">
    <location>
        <begin position="124"/>
        <end position="192"/>
    </location>
</feature>
<dbReference type="PANTHER" id="PTHR32060">
    <property type="entry name" value="TAIL-SPECIFIC PROTEASE"/>
    <property type="match status" value="1"/>
</dbReference>
<dbReference type="InterPro" id="IPR001478">
    <property type="entry name" value="PDZ"/>
</dbReference>
<evidence type="ECO:0000313" key="9">
    <source>
        <dbReference type="Proteomes" id="UP000230405"/>
    </source>
</evidence>
<dbReference type="SUPFAM" id="SSF52096">
    <property type="entry name" value="ClpP/crotonase"/>
    <property type="match status" value="1"/>
</dbReference>
<organism evidence="8 9">
    <name type="scientific">Candidatus Komeilibacteria bacterium CG_4_10_14_0_2_um_filter_37_10</name>
    <dbReference type="NCBI Taxonomy" id="1974470"/>
    <lineage>
        <taxon>Bacteria</taxon>
        <taxon>Candidatus Komeiliibacteriota</taxon>
    </lineage>
</organism>
<keyword evidence="6" id="KW-1133">Transmembrane helix</keyword>
<comment type="similarity">
    <text evidence="1 5">Belongs to the peptidase S41A family.</text>
</comment>
<dbReference type="CDD" id="cd06782">
    <property type="entry name" value="cpPDZ_CPP-like"/>
    <property type="match status" value="1"/>
</dbReference>
<evidence type="ECO:0000256" key="6">
    <source>
        <dbReference type="SAM" id="Phobius"/>
    </source>
</evidence>
<dbReference type="PANTHER" id="PTHR32060:SF30">
    <property type="entry name" value="CARBOXY-TERMINAL PROCESSING PROTEASE CTPA"/>
    <property type="match status" value="1"/>
</dbReference>
<evidence type="ECO:0000256" key="3">
    <source>
        <dbReference type="ARBA" id="ARBA00022801"/>
    </source>
</evidence>
<evidence type="ECO:0000256" key="5">
    <source>
        <dbReference type="RuleBase" id="RU004404"/>
    </source>
</evidence>
<dbReference type="Proteomes" id="UP000230405">
    <property type="component" value="Unassembled WGS sequence"/>
</dbReference>
<dbReference type="GO" id="GO:0007165">
    <property type="term" value="P:signal transduction"/>
    <property type="evidence" value="ECO:0007669"/>
    <property type="project" value="TreeGrafter"/>
</dbReference>
<keyword evidence="6" id="KW-0812">Transmembrane</keyword>
<gene>
    <name evidence="8" type="ORF">COX77_04020</name>
</gene>
<dbReference type="InterPro" id="IPR005151">
    <property type="entry name" value="Tail-specific_protease"/>
</dbReference>
<dbReference type="Gene3D" id="2.30.42.10">
    <property type="match status" value="1"/>
</dbReference>
<evidence type="ECO:0000256" key="2">
    <source>
        <dbReference type="ARBA" id="ARBA00022670"/>
    </source>
</evidence>
<dbReference type="GO" id="GO:0006508">
    <property type="term" value="P:proteolysis"/>
    <property type="evidence" value="ECO:0007669"/>
    <property type="project" value="UniProtKB-KW"/>
</dbReference>
<dbReference type="Gene3D" id="3.30.750.44">
    <property type="match status" value="1"/>
</dbReference>
<reference evidence="9" key="1">
    <citation type="submission" date="2017-09" db="EMBL/GenBank/DDBJ databases">
        <title>Depth-based differentiation of microbial function through sediment-hosted aquifers and enrichment of novel symbionts in the deep terrestrial subsurface.</title>
        <authorList>
            <person name="Probst A.J."/>
            <person name="Ladd B."/>
            <person name="Jarett J.K."/>
            <person name="Geller-Mcgrath D.E."/>
            <person name="Sieber C.M.K."/>
            <person name="Emerson J.B."/>
            <person name="Anantharaman K."/>
            <person name="Thomas B.C."/>
            <person name="Malmstrom R."/>
            <person name="Stieglmeier M."/>
            <person name="Klingl A."/>
            <person name="Woyke T."/>
            <person name="Ryan C.M."/>
            <person name="Banfield J.F."/>
        </authorList>
    </citation>
    <scope>NUCLEOTIDE SEQUENCE [LARGE SCALE GENOMIC DNA]</scope>
</reference>
<keyword evidence="3 5" id="KW-0378">Hydrolase</keyword>
<dbReference type="NCBIfam" id="TIGR00225">
    <property type="entry name" value="prc"/>
    <property type="match status" value="1"/>
</dbReference>
<protein>
    <submittedName>
        <fullName evidence="8">S41 family peptidase</fullName>
    </submittedName>
</protein>
<dbReference type="SUPFAM" id="SSF50156">
    <property type="entry name" value="PDZ domain-like"/>
    <property type="match status" value="1"/>
</dbReference>
<dbReference type="FunFam" id="2.30.42.10:FF:000063">
    <property type="entry name" value="Peptidase, S41 family"/>
    <property type="match status" value="1"/>
</dbReference>
<dbReference type="InterPro" id="IPR029045">
    <property type="entry name" value="ClpP/crotonase-like_dom_sf"/>
</dbReference>
<evidence type="ECO:0000256" key="1">
    <source>
        <dbReference type="ARBA" id="ARBA00009179"/>
    </source>
</evidence>
<sequence length="418" mass="46389">MLTEQNKQQIAELYSKRTFSLKKFLLVIIIVPVIFFIGVYTGQLGNTTVNTTNDYGQVVNIDSRPAYLTKNIDFNLLWQTWNLLKSKYLHQDKLNEVELFYGALAGSVAALRDPYTVFFDPKVALEFTEELSGQFQGIGAEIGIKDNHLTIIAPLPGTPAEKAGIQSGDKIIAINQLDTTNISVDKAVSLIRGEKGTKVSLIIVHASDNQPIKLEIARDVIKIVSVSWQMKENKIAYLKITHFNQDTGERFKEAVNQIINQGAQKLIVDLRNNPGGFLDVAIELGGYWLDDQVMVKEMFYDATKNKDYKTVGNPILKSLPTVVLVNGGSASASEILAGALQDYKLATVIGETTFGKGSVQELENLSDGSAIKITVAEWRTPNNRVINEKGVEPDIKVERNYEDPDDNQLKEALKIINQ</sequence>
<evidence type="ECO:0000313" key="8">
    <source>
        <dbReference type="EMBL" id="PIZ98665.1"/>
    </source>
</evidence>
<evidence type="ECO:0000259" key="7">
    <source>
        <dbReference type="PROSITE" id="PS50106"/>
    </source>
</evidence>
<dbReference type="Gene3D" id="3.90.226.10">
    <property type="entry name" value="2-enoyl-CoA Hydratase, Chain A, domain 1"/>
    <property type="match status" value="1"/>
</dbReference>
<dbReference type="InterPro" id="IPR004447">
    <property type="entry name" value="Peptidase_S41A"/>
</dbReference>
<dbReference type="EMBL" id="PFPO01000073">
    <property type="protein sequence ID" value="PIZ98665.1"/>
    <property type="molecule type" value="Genomic_DNA"/>
</dbReference>
<keyword evidence="4 5" id="KW-0720">Serine protease</keyword>